<evidence type="ECO:0000256" key="2">
    <source>
        <dbReference type="SAM" id="SignalP"/>
    </source>
</evidence>
<feature type="signal peptide" evidence="2">
    <location>
        <begin position="1"/>
        <end position="23"/>
    </location>
</feature>
<evidence type="ECO:0000313" key="5">
    <source>
        <dbReference type="Proteomes" id="UP000092839"/>
    </source>
</evidence>
<dbReference type="KEGG" id="bic:LMTR13_09995"/>
<dbReference type="InterPro" id="IPR013424">
    <property type="entry name" value="Ice-binding_C"/>
</dbReference>
<evidence type="ECO:0000256" key="1">
    <source>
        <dbReference type="SAM" id="Phobius"/>
    </source>
</evidence>
<proteinExistence type="predicted"/>
<keyword evidence="1" id="KW-0472">Membrane</keyword>
<gene>
    <name evidence="4" type="ORF">LMTR13_09995</name>
</gene>
<feature type="domain" description="Ice-binding protein C-terminal" evidence="3">
    <location>
        <begin position="259"/>
        <end position="283"/>
    </location>
</feature>
<sequence length="292" mass="31208">MSLRSRLLIALSTTVLGSTAASAALVTVTSYEMNNGNGLTQNGNYNYFDTSYSVPTYANTNGSSLVVPSNGAPKEALLTGGTGKLTDNIIPAQNYSFVPQDYVGWKYQDPTIIFNLEAGKSVSTITLYVASSYAGSLGFMGLVGQPASVDVSITTPGNSTFTPSYTTTFTDYLGDKYNGTEVITLTFDSPIVSSDTFSLTLNRGPLLLDGINYYNNHVAGYGCDAAGCFLDNVNDFKNSAYIPNLEPWILLSEVQFTAAVPEPSTWAMMIIGFAGLGFGMYRRNARRVPATA</sequence>
<organism evidence="4 5">
    <name type="scientific">Bradyrhizobium icense</name>
    <dbReference type="NCBI Taxonomy" id="1274631"/>
    <lineage>
        <taxon>Bacteria</taxon>
        <taxon>Pseudomonadati</taxon>
        <taxon>Pseudomonadota</taxon>
        <taxon>Alphaproteobacteria</taxon>
        <taxon>Hyphomicrobiales</taxon>
        <taxon>Nitrobacteraceae</taxon>
        <taxon>Bradyrhizobium</taxon>
    </lineage>
</organism>
<keyword evidence="2" id="KW-0732">Signal</keyword>
<dbReference type="EMBL" id="CP016428">
    <property type="protein sequence ID" value="ANW00448.1"/>
    <property type="molecule type" value="Genomic_DNA"/>
</dbReference>
<accession>A0A1B1UCG2</accession>
<dbReference type="Proteomes" id="UP000092839">
    <property type="component" value="Chromosome"/>
</dbReference>
<reference evidence="4 5" key="1">
    <citation type="submission" date="2016-07" db="EMBL/GenBank/DDBJ databases">
        <title>Complete genome sequence of Bradyrhizobium icense LMTR 13T, a potential inoculant strain isolated from lima bean (Phaseolus lunatus) in Peru.</title>
        <authorList>
            <person name="Ormeno-Orrillo E."/>
            <person name="Duran D."/>
            <person name="Rogel M.A."/>
            <person name="Rey L."/>
            <person name="Imperial J."/>
            <person name="Ruiz-Argueso T."/>
            <person name="Martinez-Romero E."/>
        </authorList>
    </citation>
    <scope>NUCLEOTIDE SEQUENCE [LARGE SCALE GENOMIC DNA]</scope>
    <source>
        <strain evidence="4 5">LMTR 13</strain>
    </source>
</reference>
<protein>
    <recommendedName>
        <fullName evidence="3">Ice-binding protein C-terminal domain-containing protein</fullName>
    </recommendedName>
</protein>
<dbReference type="AlphaFoldDB" id="A0A1B1UCG2"/>
<dbReference type="Pfam" id="PF07589">
    <property type="entry name" value="PEP-CTERM"/>
    <property type="match status" value="1"/>
</dbReference>
<feature type="chain" id="PRO_5008530431" description="Ice-binding protein C-terminal domain-containing protein" evidence="2">
    <location>
        <begin position="24"/>
        <end position="292"/>
    </location>
</feature>
<keyword evidence="1" id="KW-0812">Transmembrane</keyword>
<dbReference type="NCBIfam" id="TIGR02595">
    <property type="entry name" value="PEP_CTERM"/>
    <property type="match status" value="1"/>
</dbReference>
<evidence type="ECO:0000313" key="4">
    <source>
        <dbReference type="EMBL" id="ANW00448.1"/>
    </source>
</evidence>
<keyword evidence="5" id="KW-1185">Reference proteome</keyword>
<feature type="transmembrane region" description="Helical" evidence="1">
    <location>
        <begin position="264"/>
        <end position="281"/>
    </location>
</feature>
<dbReference type="NCBIfam" id="NF035944">
    <property type="entry name" value="PEPxxWA-CTERM"/>
    <property type="match status" value="1"/>
</dbReference>
<keyword evidence="1" id="KW-1133">Transmembrane helix</keyword>
<dbReference type="Gene3D" id="2.60.120.1190">
    <property type="match status" value="1"/>
</dbReference>
<evidence type="ECO:0000259" key="3">
    <source>
        <dbReference type="Pfam" id="PF07589"/>
    </source>
</evidence>
<name>A0A1B1UCG2_9BRAD</name>